<dbReference type="GO" id="GO:0016740">
    <property type="term" value="F:transferase activity"/>
    <property type="evidence" value="ECO:0007669"/>
    <property type="project" value="UniProtKB-KW"/>
</dbReference>
<dbReference type="Pfam" id="PF02911">
    <property type="entry name" value="Formyl_trans_C"/>
    <property type="match status" value="1"/>
</dbReference>
<dbReference type="InterPro" id="IPR005793">
    <property type="entry name" value="Formyl_trans_C"/>
</dbReference>
<organism evidence="4">
    <name type="scientific">marine sediment metagenome</name>
    <dbReference type="NCBI Taxonomy" id="412755"/>
    <lineage>
        <taxon>unclassified sequences</taxon>
        <taxon>metagenomes</taxon>
        <taxon>ecological metagenomes</taxon>
    </lineage>
</organism>
<evidence type="ECO:0000256" key="1">
    <source>
        <dbReference type="ARBA" id="ARBA00022679"/>
    </source>
</evidence>
<feature type="domain" description="Formyl transferase C-terminal" evidence="3">
    <location>
        <begin position="2"/>
        <end position="101"/>
    </location>
</feature>
<evidence type="ECO:0000313" key="4">
    <source>
        <dbReference type="EMBL" id="GAI11544.1"/>
    </source>
</evidence>
<dbReference type="GO" id="GO:0006412">
    <property type="term" value="P:translation"/>
    <property type="evidence" value="ECO:0007669"/>
    <property type="project" value="UniProtKB-KW"/>
</dbReference>
<dbReference type="InterPro" id="IPR037022">
    <property type="entry name" value="Formyl_trans_C_sf"/>
</dbReference>
<reference evidence="4" key="1">
    <citation type="journal article" date="2014" name="Front. Microbiol.">
        <title>High frequency of phylogenetically diverse reductive dehalogenase-homologous genes in deep subseafloor sedimentary metagenomes.</title>
        <authorList>
            <person name="Kawai M."/>
            <person name="Futagami T."/>
            <person name="Toyoda A."/>
            <person name="Takaki Y."/>
            <person name="Nishi S."/>
            <person name="Hori S."/>
            <person name="Arai W."/>
            <person name="Tsubouchi T."/>
            <person name="Morono Y."/>
            <person name="Uchiyama I."/>
            <person name="Ito T."/>
            <person name="Fujiyama A."/>
            <person name="Inagaki F."/>
            <person name="Takami H."/>
        </authorList>
    </citation>
    <scope>NUCLEOTIDE SEQUENCE</scope>
    <source>
        <strain evidence="4">Expedition CK06-06</strain>
    </source>
</reference>
<dbReference type="Gene3D" id="3.10.25.10">
    <property type="entry name" value="Formyl transferase, C-terminal domain"/>
    <property type="match status" value="1"/>
</dbReference>
<evidence type="ECO:0000256" key="2">
    <source>
        <dbReference type="ARBA" id="ARBA00022917"/>
    </source>
</evidence>
<gene>
    <name evidence="4" type="ORF">S06H3_12993</name>
</gene>
<keyword evidence="1" id="KW-0808">Transferase</keyword>
<dbReference type="InterPro" id="IPR011034">
    <property type="entry name" value="Formyl_transferase-like_C_sf"/>
</dbReference>
<name>X1MYX0_9ZZZZ</name>
<dbReference type="InterPro" id="IPR044135">
    <property type="entry name" value="Met-tRNA-FMT_C"/>
</dbReference>
<dbReference type="CDD" id="cd08704">
    <property type="entry name" value="Met_tRNA_FMT_C"/>
    <property type="match status" value="1"/>
</dbReference>
<evidence type="ECO:0000259" key="3">
    <source>
        <dbReference type="Pfam" id="PF02911"/>
    </source>
</evidence>
<dbReference type="AlphaFoldDB" id="X1MYX0"/>
<proteinExistence type="predicted"/>
<sequence>MIKKEDGLLDFKKPAKELEKQIKAFCVWPKSFCFWKKERMIIHKAKASNIKPEPPAVAGLVFQDKKSKKTAILAGSGSLVVEKLQLEGKKALSSGEFLNGYPQIIGDILKNKK</sequence>
<keyword evidence="2" id="KW-0648">Protein biosynthesis</keyword>
<dbReference type="SUPFAM" id="SSF50486">
    <property type="entry name" value="FMT C-terminal domain-like"/>
    <property type="match status" value="1"/>
</dbReference>
<protein>
    <recommendedName>
        <fullName evidence="3">Formyl transferase C-terminal domain-containing protein</fullName>
    </recommendedName>
</protein>
<comment type="caution">
    <text evidence="4">The sequence shown here is derived from an EMBL/GenBank/DDBJ whole genome shotgun (WGS) entry which is preliminary data.</text>
</comment>
<accession>X1MYX0</accession>
<dbReference type="EMBL" id="BARV01006344">
    <property type="protein sequence ID" value="GAI11544.1"/>
    <property type="molecule type" value="Genomic_DNA"/>
</dbReference>